<reference evidence="3" key="1">
    <citation type="journal article" date="2019" name="Int. J. Syst. Evol. Microbiol.">
        <title>The Global Catalogue of Microorganisms (GCM) 10K type strain sequencing project: providing services to taxonomists for standard genome sequencing and annotation.</title>
        <authorList>
            <consortium name="The Broad Institute Genomics Platform"/>
            <consortium name="The Broad Institute Genome Sequencing Center for Infectious Disease"/>
            <person name="Wu L."/>
            <person name="Ma J."/>
        </authorList>
    </citation>
    <scope>NUCLEOTIDE SEQUENCE [LARGE SCALE GENOMIC DNA]</scope>
    <source>
        <strain evidence="3">JCM 17460</strain>
    </source>
</reference>
<sequence>MDTSLAPTAMTTLTQKAAAAVAGTFVLVGILGFVPGITTDYDEMTFAGHESGAQLLGIFAVSGLHNIVHLALGVVGLVLATSWTGARAFLLGGGALYLALTVYGLLVDRHEDANVVPLDRADNWLHLVLGVGMIGLGLVLARSDDEATDPR</sequence>
<keyword evidence="1" id="KW-1133">Transmembrane helix</keyword>
<comment type="caution">
    <text evidence="2">The sequence shown here is derived from an EMBL/GenBank/DDBJ whole genome shotgun (WGS) entry which is preliminary data.</text>
</comment>
<evidence type="ECO:0000256" key="1">
    <source>
        <dbReference type="SAM" id="Phobius"/>
    </source>
</evidence>
<keyword evidence="3" id="KW-1185">Reference proteome</keyword>
<dbReference type="Proteomes" id="UP001500301">
    <property type="component" value="Unassembled WGS sequence"/>
</dbReference>
<evidence type="ECO:0000313" key="3">
    <source>
        <dbReference type="Proteomes" id="UP001500301"/>
    </source>
</evidence>
<evidence type="ECO:0000313" key="2">
    <source>
        <dbReference type="EMBL" id="GAA3524165.1"/>
    </source>
</evidence>
<dbReference type="Pfam" id="PF14325">
    <property type="entry name" value="DUF4383"/>
    <property type="match status" value="1"/>
</dbReference>
<feature type="transmembrane region" description="Helical" evidence="1">
    <location>
        <begin position="17"/>
        <end position="37"/>
    </location>
</feature>
<protein>
    <submittedName>
        <fullName evidence="2">DUF4383 domain-containing protein</fullName>
    </submittedName>
</protein>
<dbReference type="RefSeq" id="WP_246592748.1">
    <property type="nucleotide sequence ID" value="NZ_BAABBB010000006.1"/>
</dbReference>
<proteinExistence type="predicted"/>
<keyword evidence="1" id="KW-0472">Membrane</keyword>
<organism evidence="2 3">
    <name type="scientific">Nocardioides daeguensis</name>
    <dbReference type="NCBI Taxonomy" id="908359"/>
    <lineage>
        <taxon>Bacteria</taxon>
        <taxon>Bacillati</taxon>
        <taxon>Actinomycetota</taxon>
        <taxon>Actinomycetes</taxon>
        <taxon>Propionibacteriales</taxon>
        <taxon>Nocardioidaceae</taxon>
        <taxon>Nocardioides</taxon>
    </lineage>
</organism>
<name>A0ABP6UXL3_9ACTN</name>
<gene>
    <name evidence="2" type="ORF">GCM10022263_10790</name>
</gene>
<feature type="transmembrane region" description="Helical" evidence="1">
    <location>
        <begin position="57"/>
        <end position="79"/>
    </location>
</feature>
<feature type="transmembrane region" description="Helical" evidence="1">
    <location>
        <begin position="86"/>
        <end position="104"/>
    </location>
</feature>
<keyword evidence="1" id="KW-0812">Transmembrane</keyword>
<feature type="transmembrane region" description="Helical" evidence="1">
    <location>
        <begin position="124"/>
        <end position="141"/>
    </location>
</feature>
<dbReference type="EMBL" id="BAABBB010000006">
    <property type="protein sequence ID" value="GAA3524165.1"/>
    <property type="molecule type" value="Genomic_DNA"/>
</dbReference>
<accession>A0ABP6UXL3</accession>